<dbReference type="Proteomes" id="UP000198916">
    <property type="component" value="Unassembled WGS sequence"/>
</dbReference>
<evidence type="ECO:0000259" key="1">
    <source>
        <dbReference type="Pfam" id="PF00690"/>
    </source>
</evidence>
<sequence length="47" mass="5599">MPKIKKYRRYGYNQLDPPRKSSWSALLIDILKEPMLIVNRTFFSLGI</sequence>
<evidence type="ECO:0000313" key="3">
    <source>
        <dbReference type="Proteomes" id="UP000198916"/>
    </source>
</evidence>
<dbReference type="InterPro" id="IPR004014">
    <property type="entry name" value="ATPase_P-typ_cation-transptr_N"/>
</dbReference>
<reference evidence="3" key="1">
    <citation type="submission" date="2016-10" db="EMBL/GenBank/DDBJ databases">
        <authorList>
            <person name="Varghese N."/>
            <person name="Submissions S."/>
        </authorList>
    </citation>
    <scope>NUCLEOTIDE SEQUENCE [LARGE SCALE GENOMIC DNA]</scope>
    <source>
        <strain evidence="3">Jip14</strain>
    </source>
</reference>
<dbReference type="RefSeq" id="WP_143053981.1">
    <property type="nucleotide sequence ID" value="NZ_FNZR01000013.1"/>
</dbReference>
<organism evidence="2 3">
    <name type="scientific">Parapedobacter koreensis</name>
    <dbReference type="NCBI Taxonomy" id="332977"/>
    <lineage>
        <taxon>Bacteria</taxon>
        <taxon>Pseudomonadati</taxon>
        <taxon>Bacteroidota</taxon>
        <taxon>Sphingobacteriia</taxon>
        <taxon>Sphingobacteriales</taxon>
        <taxon>Sphingobacteriaceae</taxon>
        <taxon>Parapedobacter</taxon>
    </lineage>
</organism>
<gene>
    <name evidence="2" type="ORF">SAMN05421740_11371</name>
</gene>
<dbReference type="Pfam" id="PF00690">
    <property type="entry name" value="Cation_ATPase_N"/>
    <property type="match status" value="1"/>
</dbReference>
<name>A0A1H7U316_9SPHI</name>
<accession>A0A1H7U316</accession>
<dbReference type="AlphaFoldDB" id="A0A1H7U316"/>
<keyword evidence="3" id="KW-1185">Reference proteome</keyword>
<protein>
    <submittedName>
        <fullName evidence="2">Cation transporter/ATPase, N-terminus</fullName>
    </submittedName>
</protein>
<evidence type="ECO:0000313" key="2">
    <source>
        <dbReference type="EMBL" id="SEL91482.1"/>
    </source>
</evidence>
<proteinExistence type="predicted"/>
<feature type="domain" description="Cation-transporting P-type ATPase N-terminal" evidence="1">
    <location>
        <begin position="8"/>
        <end position="38"/>
    </location>
</feature>
<dbReference type="EMBL" id="FNZR01000013">
    <property type="protein sequence ID" value="SEL91482.1"/>
    <property type="molecule type" value="Genomic_DNA"/>
</dbReference>